<feature type="region of interest" description="Disordered" evidence="1">
    <location>
        <begin position="88"/>
        <end position="116"/>
    </location>
</feature>
<organism evidence="2 3">
    <name type="scientific">Dorcoceras hygrometricum</name>
    <dbReference type="NCBI Taxonomy" id="472368"/>
    <lineage>
        <taxon>Eukaryota</taxon>
        <taxon>Viridiplantae</taxon>
        <taxon>Streptophyta</taxon>
        <taxon>Embryophyta</taxon>
        <taxon>Tracheophyta</taxon>
        <taxon>Spermatophyta</taxon>
        <taxon>Magnoliopsida</taxon>
        <taxon>eudicotyledons</taxon>
        <taxon>Gunneridae</taxon>
        <taxon>Pentapetalae</taxon>
        <taxon>asterids</taxon>
        <taxon>lamiids</taxon>
        <taxon>Lamiales</taxon>
        <taxon>Gesneriaceae</taxon>
        <taxon>Didymocarpoideae</taxon>
        <taxon>Trichosporeae</taxon>
        <taxon>Loxocarpinae</taxon>
        <taxon>Dorcoceras</taxon>
    </lineage>
</organism>
<feature type="region of interest" description="Disordered" evidence="1">
    <location>
        <begin position="29"/>
        <end position="53"/>
    </location>
</feature>
<reference evidence="2 3" key="1">
    <citation type="journal article" date="2015" name="Proc. Natl. Acad. Sci. U.S.A.">
        <title>The resurrection genome of Boea hygrometrica: A blueprint for survival of dehydration.</title>
        <authorList>
            <person name="Xiao L."/>
            <person name="Yang G."/>
            <person name="Zhang L."/>
            <person name="Yang X."/>
            <person name="Zhao S."/>
            <person name="Ji Z."/>
            <person name="Zhou Q."/>
            <person name="Hu M."/>
            <person name="Wang Y."/>
            <person name="Chen M."/>
            <person name="Xu Y."/>
            <person name="Jin H."/>
            <person name="Xiao X."/>
            <person name="Hu G."/>
            <person name="Bao F."/>
            <person name="Hu Y."/>
            <person name="Wan P."/>
            <person name="Li L."/>
            <person name="Deng X."/>
            <person name="Kuang T."/>
            <person name="Xiang C."/>
            <person name="Zhu J.K."/>
            <person name="Oliver M.J."/>
            <person name="He Y."/>
        </authorList>
    </citation>
    <scope>NUCLEOTIDE SEQUENCE [LARGE SCALE GENOMIC DNA]</scope>
    <source>
        <strain evidence="3">cv. XS01</strain>
    </source>
</reference>
<evidence type="ECO:0000313" key="2">
    <source>
        <dbReference type="EMBL" id="KZV26936.1"/>
    </source>
</evidence>
<name>A0A2Z7B003_9LAMI</name>
<evidence type="ECO:0000313" key="3">
    <source>
        <dbReference type="Proteomes" id="UP000250235"/>
    </source>
</evidence>
<accession>A0A2Z7B003</accession>
<feature type="compositionally biased region" description="Low complexity" evidence="1">
    <location>
        <begin position="39"/>
        <end position="53"/>
    </location>
</feature>
<dbReference type="EMBL" id="KV010760">
    <property type="protein sequence ID" value="KZV26936.1"/>
    <property type="molecule type" value="Genomic_DNA"/>
</dbReference>
<gene>
    <name evidence="2" type="ORF">F511_22955</name>
</gene>
<evidence type="ECO:0000256" key="1">
    <source>
        <dbReference type="SAM" id="MobiDB-lite"/>
    </source>
</evidence>
<dbReference type="Proteomes" id="UP000250235">
    <property type="component" value="Unassembled WGS sequence"/>
</dbReference>
<sequence length="421" mass="46452">MNHWGSKNCATSSDTMLDSWEYKYHRNSLTFGGNKTRRNNSTAGGTNNSGHGACESVVDPLVSTRSTRIMNITAQPVGAQAHESVVAIHSSHSGKPTNSREKRSTIHDRTEHTQAQRSIAHAHTTVFMPIATGWLTAQGKKLQLYKHSATLHGYQPRRHNAAGRSNEQRMLYHFVFLLRPRYQYGTDGFGKGFPTVPLLTKLRQLGNKGTGEPSACVRRFSPNSSEELGQLLPDPMNTAHNCYSSHKPDQTQPAGAQAHESVVAIHSSHCGKPTNSREKRSTVASRSSSISITSFLIHGRTERTQAQHSIAHACTTPVTPIATGLLTAQGKIAASLQALINIARLPGRKTRRSREKQRTAHALPLRNTSSGLIRPRYRYGTYKFGMGFPMVPLLTKAGRPNSGNREIRVRVNSKNQGFRER</sequence>
<keyword evidence="3" id="KW-1185">Reference proteome</keyword>
<dbReference type="AlphaFoldDB" id="A0A2Z7B003"/>
<protein>
    <submittedName>
        <fullName evidence="2">Uncharacterized protein</fullName>
    </submittedName>
</protein>
<proteinExistence type="predicted"/>
<feature type="compositionally biased region" description="Basic and acidic residues" evidence="1">
    <location>
        <begin position="98"/>
        <end position="114"/>
    </location>
</feature>